<evidence type="ECO:0000313" key="2">
    <source>
        <dbReference type="Proteomes" id="UP001295740"/>
    </source>
</evidence>
<accession>A0AAI8YQU3</accession>
<gene>
    <name evidence="1" type="ORF">KHLLAP_LOCUS14481</name>
</gene>
<comment type="caution">
    <text evidence="1">The sequence shown here is derived from an EMBL/GenBank/DDBJ whole genome shotgun (WGS) entry which is preliminary data.</text>
</comment>
<organism evidence="1 2">
    <name type="scientific">Anthostomella pinea</name>
    <dbReference type="NCBI Taxonomy" id="933095"/>
    <lineage>
        <taxon>Eukaryota</taxon>
        <taxon>Fungi</taxon>
        <taxon>Dikarya</taxon>
        <taxon>Ascomycota</taxon>
        <taxon>Pezizomycotina</taxon>
        <taxon>Sordariomycetes</taxon>
        <taxon>Xylariomycetidae</taxon>
        <taxon>Xylariales</taxon>
        <taxon>Xylariaceae</taxon>
        <taxon>Anthostomella</taxon>
    </lineage>
</organism>
<name>A0AAI8YQU3_9PEZI</name>
<reference evidence="1" key="1">
    <citation type="submission" date="2023-10" db="EMBL/GenBank/DDBJ databases">
        <authorList>
            <person name="Hackl T."/>
        </authorList>
    </citation>
    <scope>NUCLEOTIDE SEQUENCE</scope>
</reference>
<proteinExistence type="predicted"/>
<dbReference type="AlphaFoldDB" id="A0AAI8YQU3"/>
<evidence type="ECO:0000313" key="1">
    <source>
        <dbReference type="EMBL" id="CAJ2514013.1"/>
    </source>
</evidence>
<protein>
    <submittedName>
        <fullName evidence="1">Uu.00g021320.m01.CDS01</fullName>
    </submittedName>
</protein>
<dbReference type="EMBL" id="CAUWAG010000020">
    <property type="protein sequence ID" value="CAJ2514013.1"/>
    <property type="molecule type" value="Genomic_DNA"/>
</dbReference>
<sequence length="302" mass="33552">MEYASSSACSTCSTVSNQLDPELCFWDEDSVPTEDDKGFQDLIQRDARSPDATIFRAEDGECSEWLSHPDRYCTSLFGDHVTTATTNAFGHLIQFGTYLGAGRSGMFCADQEDTAEPCLVRSRAIKLDEFSRECDEGMYANVSVQWMIHDGIVMQQYIVDNLGTGDMKMLIKFGRDMCIRDLDVEDSDYGFNEDSVDKNHMPPGPNSYSWICVHTMTPSGDGGTGVGFESIAVVVSIFLNGTAVKWNNGPEWHHAIKGRGSQDSSTIMEVVVAYRMVRLTNAKIDWTRFLIPVKAVGINQLL</sequence>
<dbReference type="Proteomes" id="UP001295740">
    <property type="component" value="Unassembled WGS sequence"/>
</dbReference>
<keyword evidence="2" id="KW-1185">Reference proteome</keyword>